<organism evidence="2 3">
    <name type="scientific">Francisella halioticida</name>
    <dbReference type="NCBI Taxonomy" id="549298"/>
    <lineage>
        <taxon>Bacteria</taxon>
        <taxon>Pseudomonadati</taxon>
        <taxon>Pseudomonadota</taxon>
        <taxon>Gammaproteobacteria</taxon>
        <taxon>Thiotrichales</taxon>
        <taxon>Francisellaceae</taxon>
        <taxon>Francisella</taxon>
    </lineage>
</organism>
<dbReference type="InterPro" id="IPR036291">
    <property type="entry name" value="NAD(P)-bd_dom_sf"/>
</dbReference>
<sequence>MSVKNKVTLITGAASGLGLGMATEFAKQGAKVVIADLDLGKSQVVARDLSYKYDIETLAVQMDVTNEDQVKVGIDTTVEKFRLYYPNKLNNIFNYLVPI</sequence>
<dbReference type="Pfam" id="PF00106">
    <property type="entry name" value="adh_short"/>
    <property type="match status" value="1"/>
</dbReference>
<dbReference type="InterPro" id="IPR002347">
    <property type="entry name" value="SDR_fam"/>
</dbReference>
<dbReference type="EMBL" id="CP022132">
    <property type="protein sequence ID" value="ASG68231.1"/>
    <property type="molecule type" value="Genomic_DNA"/>
</dbReference>
<accession>A0ABN5AWG8</accession>
<dbReference type="RefSeq" id="WP_088772726.1">
    <property type="nucleotide sequence ID" value="NZ_CP022132.1"/>
</dbReference>
<evidence type="ECO:0000313" key="2">
    <source>
        <dbReference type="EMBL" id="ASG68231.1"/>
    </source>
</evidence>
<keyword evidence="1" id="KW-0560">Oxidoreductase</keyword>
<keyword evidence="3" id="KW-1185">Reference proteome</keyword>
<evidence type="ECO:0000256" key="1">
    <source>
        <dbReference type="ARBA" id="ARBA00023002"/>
    </source>
</evidence>
<dbReference type="Proteomes" id="UP000249910">
    <property type="component" value="Chromosome"/>
</dbReference>
<gene>
    <name evidence="2" type="ORF">CDV26_07350</name>
</gene>
<dbReference type="SUPFAM" id="SSF51735">
    <property type="entry name" value="NAD(P)-binding Rossmann-fold domains"/>
    <property type="match status" value="1"/>
</dbReference>
<dbReference type="PANTHER" id="PTHR43658:SF8">
    <property type="entry name" value="17-BETA-HYDROXYSTEROID DEHYDROGENASE 14-RELATED"/>
    <property type="match status" value="1"/>
</dbReference>
<dbReference type="PANTHER" id="PTHR43658">
    <property type="entry name" value="SHORT-CHAIN DEHYDROGENASE/REDUCTASE"/>
    <property type="match status" value="1"/>
</dbReference>
<reference evidence="2 3" key="1">
    <citation type="submission" date="2017-06" db="EMBL/GenBank/DDBJ databases">
        <title>Complete genome of Francisella halioticida.</title>
        <authorList>
            <person name="Sjodin A."/>
        </authorList>
    </citation>
    <scope>NUCLEOTIDE SEQUENCE [LARGE SCALE GENOMIC DNA]</scope>
    <source>
        <strain evidence="2 3">DSM 23729</strain>
    </source>
</reference>
<dbReference type="Gene3D" id="3.40.50.720">
    <property type="entry name" value="NAD(P)-binding Rossmann-like Domain"/>
    <property type="match status" value="1"/>
</dbReference>
<protein>
    <submittedName>
        <fullName evidence="2">Uncharacterized protein</fullName>
    </submittedName>
</protein>
<name>A0ABN5AWG8_9GAMM</name>
<evidence type="ECO:0000313" key="3">
    <source>
        <dbReference type="Proteomes" id="UP000249910"/>
    </source>
</evidence>
<proteinExistence type="predicted"/>